<feature type="compositionally biased region" description="Basic and acidic residues" evidence="1">
    <location>
        <begin position="217"/>
        <end position="241"/>
    </location>
</feature>
<protein>
    <submittedName>
        <fullName evidence="2">Unnamed protein product</fullName>
    </submittedName>
</protein>
<feature type="compositionally biased region" description="Basic and acidic residues" evidence="1">
    <location>
        <begin position="415"/>
        <end position="426"/>
    </location>
</feature>
<feature type="region of interest" description="Disordered" evidence="1">
    <location>
        <begin position="212"/>
        <end position="307"/>
    </location>
</feature>
<dbReference type="EMBL" id="BSXT01001317">
    <property type="protein sequence ID" value="GMF41159.1"/>
    <property type="molecule type" value="Genomic_DNA"/>
</dbReference>
<comment type="caution">
    <text evidence="2">The sequence shown here is derived from an EMBL/GenBank/DDBJ whole genome shotgun (WGS) entry which is preliminary data.</text>
</comment>
<dbReference type="Proteomes" id="UP001165121">
    <property type="component" value="Unassembled WGS sequence"/>
</dbReference>
<feature type="compositionally biased region" description="Basic and acidic residues" evidence="1">
    <location>
        <begin position="382"/>
        <end position="406"/>
    </location>
</feature>
<feature type="compositionally biased region" description="Basic and acidic residues" evidence="1">
    <location>
        <begin position="169"/>
        <end position="182"/>
    </location>
</feature>
<feature type="region of interest" description="Disordered" evidence="1">
    <location>
        <begin position="130"/>
        <end position="187"/>
    </location>
</feature>
<reference evidence="2" key="1">
    <citation type="submission" date="2023-04" db="EMBL/GenBank/DDBJ databases">
        <title>Phytophthora fragariaefolia NBRC 109709.</title>
        <authorList>
            <person name="Ichikawa N."/>
            <person name="Sato H."/>
            <person name="Tonouchi N."/>
        </authorList>
    </citation>
    <scope>NUCLEOTIDE SEQUENCE</scope>
    <source>
        <strain evidence="2">NBRC 109709</strain>
    </source>
</reference>
<proteinExistence type="predicted"/>
<gene>
    <name evidence="2" type="ORF">Pfra01_001291800</name>
</gene>
<feature type="region of interest" description="Disordered" evidence="1">
    <location>
        <begin position="379"/>
        <end position="449"/>
    </location>
</feature>
<organism evidence="2 3">
    <name type="scientific">Phytophthora fragariaefolia</name>
    <dbReference type="NCBI Taxonomy" id="1490495"/>
    <lineage>
        <taxon>Eukaryota</taxon>
        <taxon>Sar</taxon>
        <taxon>Stramenopiles</taxon>
        <taxon>Oomycota</taxon>
        <taxon>Peronosporomycetes</taxon>
        <taxon>Peronosporales</taxon>
        <taxon>Peronosporaceae</taxon>
        <taxon>Phytophthora</taxon>
    </lineage>
</organism>
<feature type="compositionally biased region" description="Basic and acidic residues" evidence="1">
    <location>
        <begin position="8"/>
        <end position="18"/>
    </location>
</feature>
<feature type="compositionally biased region" description="Basic and acidic residues" evidence="1">
    <location>
        <begin position="275"/>
        <end position="286"/>
    </location>
</feature>
<evidence type="ECO:0000313" key="3">
    <source>
        <dbReference type="Proteomes" id="UP001165121"/>
    </source>
</evidence>
<accession>A0A9W6XM55</accession>
<feature type="compositionally biased region" description="Basic and acidic residues" evidence="1">
    <location>
        <begin position="143"/>
        <end position="161"/>
    </location>
</feature>
<evidence type="ECO:0000256" key="1">
    <source>
        <dbReference type="SAM" id="MobiDB-lite"/>
    </source>
</evidence>
<dbReference type="AlphaFoldDB" id="A0A9W6XM55"/>
<feature type="region of interest" description="Disordered" evidence="1">
    <location>
        <begin position="1"/>
        <end position="56"/>
    </location>
</feature>
<sequence length="449" mass="51632">MVTPRSAKRQERVDRAADNSKATENTRRGTGKSMRRRYQPDDYSSSEGEAESRYYSAKREDKDHVCHYLNRLNVYARNAGIQFDNGGRKARDHVRRILETCGDRGPERRLCHRDIHELEEMTTDILRIEERSSARDNSLQHFRSRDHPRRREDRRHDDSRHNYHKKDRQGRDNDRRRDDSRNTPRISLAEASIADMLAELRCRDGRTTLNEFASARGSDHSDQSSDAGSERDSDDSWRSNEEWGDELSPDESGRYLAAANESERRAVAEGTYARSDNRQQRGDRPNRNFNRNSRPDGLTTRSRQPSTTIRALRCVREPLPLLSTLQRPFKLGAPSTETGLVPIGLPQLATPAIEAECIFAFVGKCEWPDDLDDISVNTTETEQERDASLGGGERNKETQEEVKEEGPDNWTLSARQEEKPRRELAKEVQLLPGERLGWGRSRNSTDESE</sequence>
<name>A0A9W6XM55_9STRA</name>
<evidence type="ECO:0000313" key="2">
    <source>
        <dbReference type="EMBL" id="GMF41159.1"/>
    </source>
</evidence>
<keyword evidence="3" id="KW-1185">Reference proteome</keyword>
<dbReference type="OrthoDB" id="144399at2759"/>